<dbReference type="InterPro" id="IPR017853">
    <property type="entry name" value="GH"/>
</dbReference>
<dbReference type="Proteomes" id="UP000789706">
    <property type="component" value="Unassembled WGS sequence"/>
</dbReference>
<dbReference type="AlphaFoldDB" id="A0A9N8W3A2"/>
<evidence type="ECO:0000256" key="1">
    <source>
        <dbReference type="ARBA" id="ARBA00001255"/>
    </source>
</evidence>
<proteinExistence type="inferred from homology"/>
<accession>A0A9N8W3A2</accession>
<dbReference type="Pfam" id="PF05691">
    <property type="entry name" value="Raffinose_syn"/>
    <property type="match status" value="2"/>
</dbReference>
<organism evidence="5 6">
    <name type="scientific">Diversispora eburnea</name>
    <dbReference type="NCBI Taxonomy" id="1213867"/>
    <lineage>
        <taxon>Eukaryota</taxon>
        <taxon>Fungi</taxon>
        <taxon>Fungi incertae sedis</taxon>
        <taxon>Mucoromycota</taxon>
        <taxon>Glomeromycotina</taxon>
        <taxon>Glomeromycetes</taxon>
        <taxon>Diversisporales</taxon>
        <taxon>Diversisporaceae</taxon>
        <taxon>Diversispora</taxon>
    </lineage>
</organism>
<evidence type="ECO:0000256" key="3">
    <source>
        <dbReference type="ARBA" id="ARBA00023277"/>
    </source>
</evidence>
<comment type="catalytic activity">
    <reaction evidence="4">
        <text>alpha-D-galactosyl-(1-&gt;3)-1D-myo-inositol + sucrose = raffinose + myo-inositol</text>
        <dbReference type="Rhea" id="RHEA:20161"/>
        <dbReference type="ChEBI" id="CHEBI:16634"/>
        <dbReference type="ChEBI" id="CHEBI:17268"/>
        <dbReference type="ChEBI" id="CHEBI:17505"/>
        <dbReference type="ChEBI" id="CHEBI:17992"/>
        <dbReference type="EC" id="2.4.1.82"/>
    </reaction>
</comment>
<evidence type="ECO:0000313" key="6">
    <source>
        <dbReference type="Proteomes" id="UP000789706"/>
    </source>
</evidence>
<keyword evidence="6" id="KW-1185">Reference proteome</keyword>
<keyword evidence="3" id="KW-0119">Carbohydrate metabolism</keyword>
<sequence>MKIFVHPNLLTTTFIHRPNKITFTVWILNDLYDDPFAYPQKLSVQLWSNLIRKQWKDIELIEIRDHDDNKFIVGFENNRNYRVFELNLPTLDINEGWYEFCFRFRRVMEGYEEDWKWENIECWMIDKESKFINGQSDCHFIGNIKNLIRFFGLQRISVYWMAPITGTQRLDIQNKDVLYLIIQQSTGHYVILIPLTFNDCTSCFRSDDQGNLLFITKNFSGKDVSSKFIIGRGNNHKNNDPYKISKACMDFLVKEKVLEGKKKKLGEIKKQQKKKRRKSILLEFIEGGEESKTREIIKSLQEDLNRNNNLAYYDQIGYYFLNALESLDSSGIHVGYVILDDGWQKVNQSHKTLQSFEANEKFPNGLKSLIQNIKERYFYLKQFGVWHPIWGYWNGIDLNSNSFNLYQFEKIRQQGEGVNLIKVDHLASFDSIKSNEIEHIQWWKDYLKALRKGNKKYFKNRIIYSSRAISGGPIYISDPPNQHNVEILKRCVVKSIYSQRILRCDYPELPSLSILFDDVTKVNKLLKISNINNQRIGILGLWNCRNNEIVDKFGINDIYRIKINDDINHINNINGINHINHINNINKTDNIKNLNGMQNGNDDDDNKVGKYALYFFKNKKTYKIRKTNLQEQISIMVKPFDFEIVTILPMDILFINETGVTEMTTVAKVEIACFGLIDKYNGSKAIVDENSKKGIMFYKVDLIGYGECGFYLNVINEKGRKNEIYEIKEIKVYLGNEMLKDEMVNYDKENKLLIVSLCENENVTKDELLEYKRRKNLIAGCC</sequence>
<comment type="catalytic activity">
    <reaction evidence="1">
        <text>Hydrolysis of terminal, non-reducing alpha-D-galactose residues in alpha-D-galactosides, including galactose oligosaccharides, galactomannans and galactolipids.</text>
        <dbReference type="EC" id="3.2.1.22"/>
    </reaction>
</comment>
<evidence type="ECO:0000256" key="4">
    <source>
        <dbReference type="ARBA" id="ARBA00049426"/>
    </source>
</evidence>
<dbReference type="GO" id="GO:0047274">
    <property type="term" value="F:galactinol-sucrose galactosyltransferase activity"/>
    <property type="evidence" value="ECO:0007669"/>
    <property type="project" value="UniProtKB-EC"/>
</dbReference>
<dbReference type="SUPFAM" id="SSF51445">
    <property type="entry name" value="(Trans)glycosidases"/>
    <property type="match status" value="1"/>
</dbReference>
<gene>
    <name evidence="5" type="ORF">DEBURN_LOCUS3389</name>
</gene>
<comment type="caution">
    <text evidence="5">The sequence shown here is derived from an EMBL/GenBank/DDBJ whole genome shotgun (WGS) entry which is preliminary data.</text>
</comment>
<dbReference type="PANTHER" id="PTHR31268">
    <property type="match status" value="1"/>
</dbReference>
<name>A0A9N8W3A2_9GLOM</name>
<dbReference type="GO" id="GO:0004557">
    <property type="term" value="F:alpha-galactosidase activity"/>
    <property type="evidence" value="ECO:0007669"/>
    <property type="project" value="UniProtKB-EC"/>
</dbReference>
<comment type="similarity">
    <text evidence="2">Belongs to the glycosyl hydrolases 36 family.</text>
</comment>
<dbReference type="InterPro" id="IPR013785">
    <property type="entry name" value="Aldolase_TIM"/>
</dbReference>
<dbReference type="EMBL" id="CAJVPK010000215">
    <property type="protein sequence ID" value="CAG8475705.1"/>
    <property type="molecule type" value="Genomic_DNA"/>
</dbReference>
<dbReference type="PANTHER" id="PTHR31268:SF37">
    <property type="entry name" value="GALACTINOL--SUCROSE GALACTOSYLTRANSFERASE"/>
    <property type="match status" value="1"/>
</dbReference>
<evidence type="ECO:0000313" key="5">
    <source>
        <dbReference type="EMBL" id="CAG8475705.1"/>
    </source>
</evidence>
<evidence type="ECO:0000256" key="2">
    <source>
        <dbReference type="ARBA" id="ARBA00007240"/>
    </source>
</evidence>
<dbReference type="Gene3D" id="3.20.20.70">
    <property type="entry name" value="Aldolase class I"/>
    <property type="match status" value="1"/>
</dbReference>
<reference evidence="5" key="1">
    <citation type="submission" date="2021-06" db="EMBL/GenBank/DDBJ databases">
        <authorList>
            <person name="Kallberg Y."/>
            <person name="Tangrot J."/>
            <person name="Rosling A."/>
        </authorList>
    </citation>
    <scope>NUCLEOTIDE SEQUENCE</scope>
    <source>
        <strain evidence="5">AZ414A</strain>
    </source>
</reference>
<dbReference type="OrthoDB" id="4664297at2759"/>
<dbReference type="InterPro" id="IPR008811">
    <property type="entry name" value="Glycosyl_hydrolases_36"/>
</dbReference>
<protein>
    <submittedName>
        <fullName evidence="5">4638_t:CDS:1</fullName>
    </submittedName>
</protein>